<dbReference type="PRINTS" id="PR00081">
    <property type="entry name" value="GDHRDH"/>
</dbReference>
<gene>
    <name evidence="4" type="primary">LOC109488189</name>
</gene>
<feature type="coiled-coil region" evidence="2">
    <location>
        <begin position="326"/>
        <end position="353"/>
    </location>
</feature>
<keyword evidence="1" id="KW-0560">Oxidoreductase</keyword>
<name>A0A6P5B085_BRABE</name>
<dbReference type="PRINTS" id="PR00080">
    <property type="entry name" value="SDRFAMILY"/>
</dbReference>
<dbReference type="Pfam" id="PF00106">
    <property type="entry name" value="adh_short"/>
    <property type="match status" value="2"/>
</dbReference>
<proteinExistence type="predicted"/>
<evidence type="ECO:0000256" key="2">
    <source>
        <dbReference type="SAM" id="Coils"/>
    </source>
</evidence>
<reference evidence="4" key="1">
    <citation type="submission" date="2025-08" db="UniProtKB">
        <authorList>
            <consortium name="RefSeq"/>
        </authorList>
    </citation>
    <scope>IDENTIFICATION</scope>
    <source>
        <tissue evidence="4">Gonad</tissue>
    </source>
</reference>
<dbReference type="PANTHER" id="PTHR43157:SF31">
    <property type="entry name" value="PHOSPHATIDYLINOSITOL-GLYCAN BIOSYNTHESIS CLASS F PROTEIN"/>
    <property type="match status" value="1"/>
</dbReference>
<dbReference type="GeneID" id="109488189"/>
<dbReference type="InterPro" id="IPR036291">
    <property type="entry name" value="NAD(P)-bd_dom_sf"/>
</dbReference>
<keyword evidence="3" id="KW-1185">Reference proteome</keyword>
<keyword evidence="2" id="KW-0175">Coiled coil</keyword>
<dbReference type="RefSeq" id="XP_019647926.1">
    <property type="nucleotide sequence ID" value="XM_019792367.1"/>
</dbReference>
<dbReference type="Proteomes" id="UP000515135">
    <property type="component" value="Unplaced"/>
</dbReference>
<dbReference type="Gene3D" id="3.40.50.720">
    <property type="entry name" value="NAD(P)-binding Rossmann-like Domain"/>
    <property type="match status" value="2"/>
</dbReference>
<evidence type="ECO:0000313" key="3">
    <source>
        <dbReference type="Proteomes" id="UP000515135"/>
    </source>
</evidence>
<dbReference type="GO" id="GO:0016491">
    <property type="term" value="F:oxidoreductase activity"/>
    <property type="evidence" value="ECO:0007669"/>
    <property type="project" value="UniProtKB-KW"/>
</dbReference>
<dbReference type="OrthoDB" id="191139at2759"/>
<dbReference type="SUPFAM" id="SSF51735">
    <property type="entry name" value="NAD(P)-binding Rossmann-fold domains"/>
    <property type="match status" value="2"/>
</dbReference>
<organism evidence="3 4">
    <name type="scientific">Branchiostoma belcheri</name>
    <name type="common">Amphioxus</name>
    <dbReference type="NCBI Taxonomy" id="7741"/>
    <lineage>
        <taxon>Eukaryota</taxon>
        <taxon>Metazoa</taxon>
        <taxon>Chordata</taxon>
        <taxon>Cephalochordata</taxon>
        <taxon>Leptocardii</taxon>
        <taxon>Amphioxiformes</taxon>
        <taxon>Branchiostomatidae</taxon>
        <taxon>Branchiostoma</taxon>
    </lineage>
</organism>
<dbReference type="KEGG" id="bbel:109488189"/>
<dbReference type="InterPro" id="IPR002347">
    <property type="entry name" value="SDR_fam"/>
</dbReference>
<protein>
    <submittedName>
        <fullName evidence="4">Retinol dehydrogenase 13-like</fullName>
    </submittedName>
</protein>
<sequence length="590" mass="64871">MLVLHVCHGPKENDCSLFNIIKYSNGRVVAGVVLVRKYFGGGVCRSNARLDGKTVVITGANTGIGKETARDIARRGARVILACRDLTKAEATAAEIRRDTGNGNVVMEKLDLASMKSVREFALKVNATESRLDILINNAGIMTCPQWKTEDGFEMQFGTNHLGHFLLTNLLLDKLKNSAPSRVVTVSSNAHMRGGKIHFDDINLEKTYTPYSAYGQSKLANILFTTELDRRLKGTGVTAYSLHPGVIATELARHMDVSFGLGFTLLKPVLRAFMLLFGKRPQQGAQTTIHCAVSEGLEEFSGQYFADCAPKKPSKEAQDDQTARRLWELSEEMVGLKKDLAKAESAAEAIRKDTGNGNVVVEKLDLASLKSVREFAAKANGTESRLDILINNAGIMTCPQWKTEDGFEMQFGTNHLGHFLLTNLLLDKLKNSAPSRVVNVASSAHYGGHIHFDDINLEKSYGPIKAYCQSKLANVLFTKELDRRMKGKGVTTYSLHPGGIHTELQRHLDASYGWLFYLLKPVFFAGLVLFGKTPRQGAQTTIHCAVSEGLETSSGLYFTDCAPKEPIPEAKDEAVAKKLWELSEEMVGLK</sequence>
<dbReference type="NCBIfam" id="NF004846">
    <property type="entry name" value="PRK06197.1"/>
    <property type="match status" value="1"/>
</dbReference>
<dbReference type="PANTHER" id="PTHR43157">
    <property type="entry name" value="PHOSPHATIDYLINOSITOL-GLYCAN BIOSYNTHESIS CLASS F PROTEIN-RELATED"/>
    <property type="match status" value="1"/>
</dbReference>
<accession>A0A6P5B085</accession>
<dbReference type="AlphaFoldDB" id="A0A6P5B085"/>
<evidence type="ECO:0000313" key="4">
    <source>
        <dbReference type="RefSeq" id="XP_019647926.1"/>
    </source>
</evidence>
<evidence type="ECO:0000256" key="1">
    <source>
        <dbReference type="ARBA" id="ARBA00023002"/>
    </source>
</evidence>